<comment type="caution">
    <text evidence="8">The sequence shown here is derived from an EMBL/GenBank/DDBJ whole genome shotgun (WGS) entry which is preliminary data.</text>
</comment>
<dbReference type="Gene3D" id="2.60.40.10">
    <property type="entry name" value="Immunoglobulins"/>
    <property type="match status" value="3"/>
</dbReference>
<dbReference type="PROSITE" id="PS50835">
    <property type="entry name" value="IG_LIKE"/>
    <property type="match status" value="1"/>
</dbReference>
<evidence type="ECO:0000256" key="4">
    <source>
        <dbReference type="ARBA" id="ARBA00023136"/>
    </source>
</evidence>
<dbReference type="InterPro" id="IPR007110">
    <property type="entry name" value="Ig-like_dom"/>
</dbReference>
<feature type="non-terminal residue" evidence="8">
    <location>
        <position position="1"/>
    </location>
</feature>
<accession>A0A2G8LHQ8</accession>
<dbReference type="InterPro" id="IPR013783">
    <property type="entry name" value="Ig-like_fold"/>
</dbReference>
<dbReference type="Pfam" id="PF08205">
    <property type="entry name" value="C2-set_2"/>
    <property type="match status" value="1"/>
</dbReference>
<dbReference type="SMART" id="SM00409">
    <property type="entry name" value="IG"/>
    <property type="match status" value="2"/>
</dbReference>
<evidence type="ECO:0000313" key="9">
    <source>
        <dbReference type="Proteomes" id="UP000230750"/>
    </source>
</evidence>
<proteinExistence type="predicted"/>
<comment type="subcellular location">
    <subcellularLocation>
        <location evidence="1">Membrane</location>
        <topology evidence="1">Single-pass membrane protein</topology>
    </subcellularLocation>
</comment>
<sequence>CVHATCQSHQFAEVGGNGTIKCDFDHNTYNVYWCKDECSNVPFIRYEYGTATPISGSGFNNLKYNIDQTGSLIIFDVTTNDDGNYTVKSYNRNDKTLGIHHVALHTHGACRQEFPLIGYCGSQNTCLVDSDKLEFLSCSFECSRPAIELTFYIKREGYNETIEVNLTGESDGTATIVISSFEMNKYVKDPLTQFVCEASGPALGTRVLQSTIFIDKANGWEYNSATTKHYTINSQAILPCAENSKPATFIWEKITGNKTEIIMFTESGRQHISIADSQRYVNERAALVLQQVDLTDEGKYRCKILDGEHYSVYEQTVTVLVPPSPPYILSDGCEQNTGQCRVEVGIGTANASLTCSIHEVYPQLSLQFENNFPLEIILWNQTTSTIVRNNRFYVSVSAILQPFESSNCNEEKFIICRALGIGASAMVNTEKKIKLSLERCPVDIDTENTQKFPGITVVTVLMCAMLIVIILILMVFLVRSYRSLDHGYTPVCI</sequence>
<dbReference type="PANTHER" id="PTHR45889">
    <property type="entry name" value="IG-LIKE DOMAIN-CONTAINING PROTEIN"/>
    <property type="match status" value="1"/>
</dbReference>
<feature type="transmembrane region" description="Helical" evidence="6">
    <location>
        <begin position="455"/>
        <end position="478"/>
    </location>
</feature>
<dbReference type="Proteomes" id="UP000230750">
    <property type="component" value="Unassembled WGS sequence"/>
</dbReference>
<keyword evidence="9" id="KW-1185">Reference proteome</keyword>
<dbReference type="EMBL" id="MRZV01000073">
    <property type="protein sequence ID" value="PIK59783.1"/>
    <property type="molecule type" value="Genomic_DNA"/>
</dbReference>
<evidence type="ECO:0000259" key="7">
    <source>
        <dbReference type="PROSITE" id="PS50835"/>
    </source>
</evidence>
<evidence type="ECO:0000256" key="3">
    <source>
        <dbReference type="ARBA" id="ARBA00022989"/>
    </source>
</evidence>
<dbReference type="GO" id="GO:0016020">
    <property type="term" value="C:membrane"/>
    <property type="evidence" value="ECO:0007669"/>
    <property type="project" value="UniProtKB-SubCell"/>
</dbReference>
<dbReference type="PANTHER" id="PTHR45889:SF8">
    <property type="entry name" value="IG-LIKE DOMAIN-CONTAINING PROTEIN"/>
    <property type="match status" value="1"/>
</dbReference>
<keyword evidence="3 6" id="KW-1133">Transmembrane helix</keyword>
<dbReference type="Pfam" id="PF07686">
    <property type="entry name" value="V-set"/>
    <property type="match status" value="1"/>
</dbReference>
<feature type="domain" description="Ig-like" evidence="7">
    <location>
        <begin position="238"/>
        <end position="318"/>
    </location>
</feature>
<dbReference type="SUPFAM" id="SSF48726">
    <property type="entry name" value="Immunoglobulin"/>
    <property type="match status" value="2"/>
</dbReference>
<keyword evidence="4 6" id="KW-0472">Membrane</keyword>
<keyword evidence="2 6" id="KW-0812">Transmembrane</keyword>
<organism evidence="8 9">
    <name type="scientific">Stichopus japonicus</name>
    <name type="common">Sea cucumber</name>
    <dbReference type="NCBI Taxonomy" id="307972"/>
    <lineage>
        <taxon>Eukaryota</taxon>
        <taxon>Metazoa</taxon>
        <taxon>Echinodermata</taxon>
        <taxon>Eleutherozoa</taxon>
        <taxon>Echinozoa</taxon>
        <taxon>Holothuroidea</taxon>
        <taxon>Aspidochirotacea</taxon>
        <taxon>Aspidochirotida</taxon>
        <taxon>Stichopodidae</taxon>
        <taxon>Apostichopus</taxon>
    </lineage>
</organism>
<dbReference type="InterPro" id="IPR013106">
    <property type="entry name" value="Ig_V-set"/>
</dbReference>
<gene>
    <name evidence="8" type="ORF">BSL78_03238</name>
</gene>
<reference evidence="8 9" key="1">
    <citation type="journal article" date="2017" name="PLoS Biol.">
        <title>The sea cucumber genome provides insights into morphological evolution and visceral regeneration.</title>
        <authorList>
            <person name="Zhang X."/>
            <person name="Sun L."/>
            <person name="Yuan J."/>
            <person name="Sun Y."/>
            <person name="Gao Y."/>
            <person name="Zhang L."/>
            <person name="Li S."/>
            <person name="Dai H."/>
            <person name="Hamel J.F."/>
            <person name="Liu C."/>
            <person name="Yu Y."/>
            <person name="Liu S."/>
            <person name="Lin W."/>
            <person name="Guo K."/>
            <person name="Jin S."/>
            <person name="Xu P."/>
            <person name="Storey K.B."/>
            <person name="Huan P."/>
            <person name="Zhang T."/>
            <person name="Zhou Y."/>
            <person name="Zhang J."/>
            <person name="Lin C."/>
            <person name="Li X."/>
            <person name="Xing L."/>
            <person name="Huo D."/>
            <person name="Sun M."/>
            <person name="Wang L."/>
            <person name="Mercier A."/>
            <person name="Li F."/>
            <person name="Yang H."/>
            <person name="Xiang J."/>
        </authorList>
    </citation>
    <scope>NUCLEOTIDE SEQUENCE [LARGE SCALE GENOMIC DNA]</scope>
    <source>
        <strain evidence="8">Shaxun</strain>
        <tissue evidence="8">Muscle</tissue>
    </source>
</reference>
<dbReference type="InterPro" id="IPR036179">
    <property type="entry name" value="Ig-like_dom_sf"/>
</dbReference>
<evidence type="ECO:0000256" key="1">
    <source>
        <dbReference type="ARBA" id="ARBA00004167"/>
    </source>
</evidence>
<evidence type="ECO:0000256" key="6">
    <source>
        <dbReference type="SAM" id="Phobius"/>
    </source>
</evidence>
<evidence type="ECO:0000256" key="2">
    <source>
        <dbReference type="ARBA" id="ARBA00022692"/>
    </source>
</evidence>
<evidence type="ECO:0000313" key="8">
    <source>
        <dbReference type="EMBL" id="PIK59783.1"/>
    </source>
</evidence>
<dbReference type="OrthoDB" id="6431884at2759"/>
<keyword evidence="5" id="KW-1015">Disulfide bond</keyword>
<dbReference type="InterPro" id="IPR003599">
    <property type="entry name" value="Ig_sub"/>
</dbReference>
<dbReference type="InterPro" id="IPR013162">
    <property type="entry name" value="CD80_C2-set"/>
</dbReference>
<evidence type="ECO:0000256" key="5">
    <source>
        <dbReference type="ARBA" id="ARBA00023157"/>
    </source>
</evidence>
<protein>
    <recommendedName>
        <fullName evidence="7">Ig-like domain-containing protein</fullName>
    </recommendedName>
</protein>
<name>A0A2G8LHQ8_STIJA</name>
<dbReference type="AlphaFoldDB" id="A0A2G8LHQ8"/>